<dbReference type="GO" id="GO:0009279">
    <property type="term" value="C:cell outer membrane"/>
    <property type="evidence" value="ECO:0007669"/>
    <property type="project" value="UniProtKB-SubCell"/>
</dbReference>
<dbReference type="AlphaFoldDB" id="A0A642C1L8"/>
<dbReference type="Pfam" id="PF00593">
    <property type="entry name" value="TonB_dep_Rec_b-barrel"/>
    <property type="match status" value="1"/>
</dbReference>
<evidence type="ECO:0000313" key="5">
    <source>
        <dbReference type="EMBL" id="KAA4643532.1"/>
    </source>
</evidence>
<dbReference type="EMBL" id="VWFO01000825">
    <property type="protein sequence ID" value="KAA4643532.1"/>
    <property type="molecule type" value="Genomic_DNA"/>
</dbReference>
<accession>A0A642C1L8</accession>
<dbReference type="Gene3D" id="2.40.170.20">
    <property type="entry name" value="TonB-dependent receptor, beta-barrel domain"/>
    <property type="match status" value="1"/>
</dbReference>
<name>A0A642C1L8_BACOV</name>
<keyword evidence="2" id="KW-0472">Membrane</keyword>
<keyword evidence="3" id="KW-0998">Cell outer membrane</keyword>
<evidence type="ECO:0000259" key="4">
    <source>
        <dbReference type="Pfam" id="PF00593"/>
    </source>
</evidence>
<proteinExistence type="predicted"/>
<comment type="subcellular location">
    <subcellularLocation>
        <location evidence="1">Cell outer membrane</location>
    </subcellularLocation>
</comment>
<evidence type="ECO:0000313" key="6">
    <source>
        <dbReference type="Proteomes" id="UP000435985"/>
    </source>
</evidence>
<reference evidence="5 6" key="1">
    <citation type="journal article" date="2019" name="Nat. Med.">
        <title>A library of human gut bacterial isolates paired with longitudinal multiomics data enables mechanistic microbiome research.</title>
        <authorList>
            <person name="Poyet M."/>
            <person name="Groussin M."/>
            <person name="Gibbons S.M."/>
            <person name="Avila-Pacheco J."/>
            <person name="Jiang X."/>
            <person name="Kearney S.M."/>
            <person name="Perrotta A.R."/>
            <person name="Berdy B."/>
            <person name="Zhao S."/>
            <person name="Lieberman T.D."/>
            <person name="Swanson P.K."/>
            <person name="Smith M."/>
            <person name="Roesemann S."/>
            <person name="Alexander J.E."/>
            <person name="Rich S.A."/>
            <person name="Livny J."/>
            <person name="Vlamakis H."/>
            <person name="Clish C."/>
            <person name="Bullock K."/>
            <person name="Deik A."/>
            <person name="Scott J."/>
            <person name="Pierce K.A."/>
            <person name="Xavier R.J."/>
            <person name="Alm E.J."/>
        </authorList>
    </citation>
    <scope>NUCLEOTIDE SEQUENCE [LARGE SCALE GENOMIC DNA]</scope>
    <source>
        <strain evidence="5 6">BIOML-A14</strain>
    </source>
</reference>
<feature type="domain" description="TonB-dependent receptor-like beta-barrel" evidence="4">
    <location>
        <begin position="3"/>
        <end position="256"/>
    </location>
</feature>
<dbReference type="SUPFAM" id="SSF56935">
    <property type="entry name" value="Porins"/>
    <property type="match status" value="1"/>
</dbReference>
<evidence type="ECO:0000256" key="1">
    <source>
        <dbReference type="ARBA" id="ARBA00004442"/>
    </source>
</evidence>
<dbReference type="InterPro" id="IPR000531">
    <property type="entry name" value="Beta-barrel_TonB"/>
</dbReference>
<organism evidence="5 6">
    <name type="scientific">Bacteroides ovatus</name>
    <dbReference type="NCBI Taxonomy" id="28116"/>
    <lineage>
        <taxon>Bacteria</taxon>
        <taxon>Pseudomonadati</taxon>
        <taxon>Bacteroidota</taxon>
        <taxon>Bacteroidia</taxon>
        <taxon>Bacteroidales</taxon>
        <taxon>Bacteroidaceae</taxon>
        <taxon>Bacteroides</taxon>
    </lineage>
</organism>
<gene>
    <name evidence="5" type="ORF">F3B98_33855</name>
</gene>
<sequence>HIINTLKIRGSWGELGNQNTENLYPYIQLMKFVAQDPDSHWLINNSRPNTANAPDLISALLGWETMRSWNIGFDLGMLNNRLTVSFDWFNRKTINMVGPAPELPVTLGANVPKMNNADMQSTGFELDLGWRDRIKDFDYSVHLLLSDDRQKILKYPNTTGKINTWYVGKYNGDIWGFETIGIAKSQEEMDAHLASLPNGGQDALGVKWGAGDIMYRDLNGDGKISDGATLNDPGDKKVIGHTSPRFRFGLDLNASWKGIDVRLFFQGVAKRDAWLNDNMFWGATGGIWQSACFTSHLDFFREEGDDFWSANKDAYFPRVLVDNFAKNQKTQTRYLQNAAYVRLK</sequence>
<feature type="non-terminal residue" evidence="5">
    <location>
        <position position="344"/>
    </location>
</feature>
<feature type="non-terminal residue" evidence="5">
    <location>
        <position position="1"/>
    </location>
</feature>
<protein>
    <submittedName>
        <fullName evidence="5">TonB-dependent receptor</fullName>
    </submittedName>
</protein>
<dbReference type="InterPro" id="IPR036942">
    <property type="entry name" value="Beta-barrel_TonB_sf"/>
</dbReference>
<keyword evidence="5" id="KW-0675">Receptor</keyword>
<dbReference type="Proteomes" id="UP000435985">
    <property type="component" value="Unassembled WGS sequence"/>
</dbReference>
<comment type="caution">
    <text evidence="5">The sequence shown here is derived from an EMBL/GenBank/DDBJ whole genome shotgun (WGS) entry which is preliminary data.</text>
</comment>
<evidence type="ECO:0000256" key="2">
    <source>
        <dbReference type="ARBA" id="ARBA00023136"/>
    </source>
</evidence>
<evidence type="ECO:0000256" key="3">
    <source>
        <dbReference type="ARBA" id="ARBA00023237"/>
    </source>
</evidence>